<accession>A0AAV0DWP3</accession>
<dbReference type="Proteomes" id="UP001152523">
    <property type="component" value="Unassembled WGS sequence"/>
</dbReference>
<dbReference type="AlphaFoldDB" id="A0AAV0DWP3"/>
<keyword evidence="2" id="KW-1185">Reference proteome</keyword>
<comment type="caution">
    <text evidence="1">The sequence shown here is derived from an EMBL/GenBank/DDBJ whole genome shotgun (WGS) entry which is preliminary data.</text>
</comment>
<name>A0AAV0DWP3_9ASTE</name>
<reference evidence="1" key="1">
    <citation type="submission" date="2022-07" db="EMBL/GenBank/DDBJ databases">
        <authorList>
            <person name="Macas J."/>
            <person name="Novak P."/>
            <person name="Neumann P."/>
        </authorList>
    </citation>
    <scope>NUCLEOTIDE SEQUENCE</scope>
</reference>
<evidence type="ECO:0000313" key="2">
    <source>
        <dbReference type="Proteomes" id="UP001152523"/>
    </source>
</evidence>
<sequence length="101" mass="11981">MHLRAPPLSSHLPLYFTHSNTNKCFTFIYSPTKPFNQTRAKTKASQCFWRTYAEASDNDLPIATFFFEMSPNYFKTIETEGWKLAQSYQRVKERMREIELT</sequence>
<gene>
    <name evidence="1" type="ORF">CEPIT_LOCUS17995</name>
</gene>
<protein>
    <submittedName>
        <fullName evidence="1">Uncharacterized protein</fullName>
    </submittedName>
</protein>
<dbReference type="EMBL" id="CAMAPF010000145">
    <property type="protein sequence ID" value="CAH9107447.1"/>
    <property type="molecule type" value="Genomic_DNA"/>
</dbReference>
<proteinExistence type="predicted"/>
<organism evidence="1 2">
    <name type="scientific">Cuscuta epithymum</name>
    <dbReference type="NCBI Taxonomy" id="186058"/>
    <lineage>
        <taxon>Eukaryota</taxon>
        <taxon>Viridiplantae</taxon>
        <taxon>Streptophyta</taxon>
        <taxon>Embryophyta</taxon>
        <taxon>Tracheophyta</taxon>
        <taxon>Spermatophyta</taxon>
        <taxon>Magnoliopsida</taxon>
        <taxon>eudicotyledons</taxon>
        <taxon>Gunneridae</taxon>
        <taxon>Pentapetalae</taxon>
        <taxon>asterids</taxon>
        <taxon>lamiids</taxon>
        <taxon>Solanales</taxon>
        <taxon>Convolvulaceae</taxon>
        <taxon>Cuscuteae</taxon>
        <taxon>Cuscuta</taxon>
        <taxon>Cuscuta subgen. Cuscuta</taxon>
    </lineage>
</organism>
<evidence type="ECO:0000313" key="1">
    <source>
        <dbReference type="EMBL" id="CAH9107447.1"/>
    </source>
</evidence>